<proteinExistence type="predicted"/>
<dbReference type="Proteomes" id="UP000321157">
    <property type="component" value="Unassembled WGS sequence"/>
</dbReference>
<evidence type="ECO:0008006" key="4">
    <source>
        <dbReference type="Google" id="ProtNLM"/>
    </source>
</evidence>
<keyword evidence="1" id="KW-0732">Signal</keyword>
<keyword evidence="3" id="KW-1185">Reference proteome</keyword>
<comment type="caution">
    <text evidence="2">The sequence shown here is derived from an EMBL/GenBank/DDBJ whole genome shotgun (WGS) entry which is preliminary data.</text>
</comment>
<feature type="signal peptide" evidence="1">
    <location>
        <begin position="1"/>
        <end position="23"/>
    </location>
</feature>
<dbReference type="EMBL" id="BJXX01000076">
    <property type="protein sequence ID" value="GEN34353.1"/>
    <property type="molecule type" value="Genomic_DNA"/>
</dbReference>
<protein>
    <recommendedName>
        <fullName evidence="4">Lipoprotein</fullName>
    </recommendedName>
</protein>
<accession>A0A511V9T9</accession>
<evidence type="ECO:0000313" key="2">
    <source>
        <dbReference type="EMBL" id="GEN34353.1"/>
    </source>
</evidence>
<reference evidence="2 3" key="1">
    <citation type="submission" date="2019-07" db="EMBL/GenBank/DDBJ databases">
        <title>Whole genome shotgun sequence of Aneurinibacillus danicus NBRC 102444.</title>
        <authorList>
            <person name="Hosoyama A."/>
            <person name="Uohara A."/>
            <person name="Ohji S."/>
            <person name="Ichikawa N."/>
        </authorList>
    </citation>
    <scope>NUCLEOTIDE SEQUENCE [LARGE SCALE GENOMIC DNA]</scope>
    <source>
        <strain evidence="2 3">NBRC 102444</strain>
    </source>
</reference>
<dbReference type="OrthoDB" id="1797983at2"/>
<name>A0A511V9T9_9BACL</name>
<dbReference type="AlphaFoldDB" id="A0A511V9T9"/>
<gene>
    <name evidence="2" type="ORF">ADA01nite_18130</name>
</gene>
<organism evidence="2 3">
    <name type="scientific">Aneurinibacillus danicus</name>
    <dbReference type="NCBI Taxonomy" id="267746"/>
    <lineage>
        <taxon>Bacteria</taxon>
        <taxon>Bacillati</taxon>
        <taxon>Bacillota</taxon>
        <taxon>Bacilli</taxon>
        <taxon>Bacillales</taxon>
        <taxon>Paenibacillaceae</taxon>
        <taxon>Aneurinibacillus group</taxon>
        <taxon>Aneurinibacillus</taxon>
    </lineage>
</organism>
<evidence type="ECO:0000313" key="3">
    <source>
        <dbReference type="Proteomes" id="UP000321157"/>
    </source>
</evidence>
<sequence length="146" mass="16183">MRKAVIRLMILFVLTGCTRGSLAASPAPPLPTLTTVDKQVPAFQSSYCWKSEGKSSCVDFIPPLLQVRNENPVTVPSHATIAIHFDKKPNPGTLQVNEWIGENKTRPVVVKDSAFVLPADKGIHVYSFFAEWEEGSAYYVCKVYVQ</sequence>
<dbReference type="RefSeq" id="WP_146809630.1">
    <property type="nucleotide sequence ID" value="NZ_BJXX01000076.1"/>
</dbReference>
<feature type="chain" id="PRO_5022093030" description="Lipoprotein" evidence="1">
    <location>
        <begin position="24"/>
        <end position="146"/>
    </location>
</feature>
<evidence type="ECO:0000256" key="1">
    <source>
        <dbReference type="SAM" id="SignalP"/>
    </source>
</evidence>